<dbReference type="Proteomes" id="UP000036681">
    <property type="component" value="Unplaced"/>
</dbReference>
<protein>
    <submittedName>
        <fullName evidence="2">Type II toxin-antitoxin system Phd/YefM family antitoxin</fullName>
    </submittedName>
</protein>
<dbReference type="WBParaSite" id="ALUE_0000226501-mRNA-1">
    <property type="protein sequence ID" value="ALUE_0000226501-mRNA-1"/>
    <property type="gene ID" value="ALUE_0000226501"/>
</dbReference>
<proteinExistence type="predicted"/>
<dbReference type="AlphaFoldDB" id="A0A0M3HL70"/>
<keyword evidence="1" id="KW-1185">Reference proteome</keyword>
<name>A0A0M3HL70_ASCLU</name>
<sequence>MPSPHVHVEGKSDLLLDVPERLALYCSKKATVPKLILISVIEYRQIFSQ</sequence>
<reference evidence="2" key="1">
    <citation type="submission" date="2017-02" db="UniProtKB">
        <authorList>
            <consortium name="WormBaseParasite"/>
        </authorList>
    </citation>
    <scope>IDENTIFICATION</scope>
</reference>
<evidence type="ECO:0000313" key="2">
    <source>
        <dbReference type="WBParaSite" id="ALUE_0000226501-mRNA-1"/>
    </source>
</evidence>
<organism evidence="1 2">
    <name type="scientific">Ascaris lumbricoides</name>
    <name type="common">Giant roundworm</name>
    <dbReference type="NCBI Taxonomy" id="6252"/>
    <lineage>
        <taxon>Eukaryota</taxon>
        <taxon>Metazoa</taxon>
        <taxon>Ecdysozoa</taxon>
        <taxon>Nematoda</taxon>
        <taxon>Chromadorea</taxon>
        <taxon>Rhabditida</taxon>
        <taxon>Spirurina</taxon>
        <taxon>Ascaridomorpha</taxon>
        <taxon>Ascaridoidea</taxon>
        <taxon>Ascarididae</taxon>
        <taxon>Ascaris</taxon>
    </lineage>
</organism>
<accession>A0A0M3HL70</accession>
<evidence type="ECO:0000313" key="1">
    <source>
        <dbReference type="Proteomes" id="UP000036681"/>
    </source>
</evidence>